<evidence type="ECO:0000256" key="3">
    <source>
        <dbReference type="RuleBase" id="RU000411"/>
    </source>
</evidence>
<sequence>MRAIRSAAGMLLLLVAISLLLIVAPTAGQLKQNHGLNQQLAHQNPAEPGPQRYSEKVLLVSDSVTNLAQRIARAISSQKSKTEIFSPVSIAGAMSLLLLGSAGQTQKELLRVMGLEQNGLTFKDIHMAFGRLFEDLVSNEASLEPLVHWRRNDKCNRVDDDEDEDDDYPPAAGSSANDNRRFFPNGPDGPGAIDVPTMVKTGCMPFYNWQEENVRVLGVPYKQNVTMYIFLPINSTRAHVRALQEKISAQTINDIVMKMKMKSVSLLLPQMHVTNSFSLKSTLQQLGLYALFDPNSVNLFRFTRNWYFINAEDEEDILDALQDTKENAIKFLLEQNPECQVLEKQGVRRVPCLKDQCVFGGGMCVCCAETDDLFRRRRRRDTMVGIWEQLNFTMYVNEVLHKIDLTVNELGTETGTSTLTLIDRISPQVNFMVNGPFLMIIREETTRMPLLYGAVYTPE</sequence>
<dbReference type="Gene3D" id="3.30.497.10">
    <property type="entry name" value="Antithrombin, subunit I, domain 2"/>
    <property type="match status" value="1"/>
</dbReference>
<dbReference type="Gene3D" id="2.30.39.10">
    <property type="entry name" value="Alpha-1-antitrypsin, domain 1"/>
    <property type="match status" value="2"/>
</dbReference>
<feature type="signal peptide" evidence="5">
    <location>
        <begin position="1"/>
        <end position="28"/>
    </location>
</feature>
<evidence type="ECO:0000256" key="5">
    <source>
        <dbReference type="SAM" id="SignalP"/>
    </source>
</evidence>
<keyword evidence="1" id="KW-0646">Protease inhibitor</keyword>
<evidence type="ECO:0000256" key="4">
    <source>
        <dbReference type="SAM" id="MobiDB-lite"/>
    </source>
</evidence>
<dbReference type="InterPro" id="IPR042185">
    <property type="entry name" value="Serpin_sf_2"/>
</dbReference>
<feature type="chain" id="PRO_5043512239" description="Serpin domain-containing protein" evidence="5">
    <location>
        <begin position="29"/>
        <end position="459"/>
    </location>
</feature>
<reference evidence="7 8" key="1">
    <citation type="journal article" date="2017" name="G3 (Bethesda)">
        <title>The Physical Genome Mapping of Anopheles albimanus Corrected Scaffold Misassemblies and Identified Interarm Rearrangements in Genus Anopheles.</title>
        <authorList>
            <person name="Artemov G.N."/>
            <person name="Peery A.N."/>
            <person name="Jiang X."/>
            <person name="Tu Z."/>
            <person name="Stegniy V.N."/>
            <person name="Sharakhova M.V."/>
            <person name="Sharakhov I.V."/>
        </authorList>
    </citation>
    <scope>NUCLEOTIDE SEQUENCE [LARGE SCALE GENOMIC DNA]</scope>
    <source>
        <strain evidence="7 8">ALBI9_A</strain>
    </source>
</reference>
<name>A0A3F2YPM2_ANOAL</name>
<dbReference type="InterPro" id="IPR000215">
    <property type="entry name" value="Serpin_fam"/>
</dbReference>
<accession>A0A3F2YPM2</accession>
<dbReference type="EnsemblMetazoa" id="AALB000564-RB">
    <property type="protein sequence ID" value="AALB000564-PB"/>
    <property type="gene ID" value="AALB000564"/>
</dbReference>
<dbReference type="STRING" id="7167.A0A3F2YPM2"/>
<protein>
    <recommendedName>
        <fullName evidence="6">Serpin domain-containing protein</fullName>
    </recommendedName>
</protein>
<dbReference type="GO" id="GO:0004867">
    <property type="term" value="F:serine-type endopeptidase inhibitor activity"/>
    <property type="evidence" value="ECO:0007669"/>
    <property type="project" value="UniProtKB-KW"/>
</dbReference>
<dbReference type="PANTHER" id="PTHR11461">
    <property type="entry name" value="SERINE PROTEASE INHIBITOR, SERPIN"/>
    <property type="match status" value="1"/>
</dbReference>
<evidence type="ECO:0000256" key="2">
    <source>
        <dbReference type="ARBA" id="ARBA00022900"/>
    </source>
</evidence>
<proteinExistence type="inferred from homology"/>
<comment type="similarity">
    <text evidence="3">Belongs to the serpin family.</text>
</comment>
<dbReference type="GO" id="GO:0005615">
    <property type="term" value="C:extracellular space"/>
    <property type="evidence" value="ECO:0007669"/>
    <property type="project" value="InterPro"/>
</dbReference>
<dbReference type="VEuPathDB" id="VectorBase:AALB20_038196"/>
<keyword evidence="8" id="KW-1185">Reference proteome</keyword>
<dbReference type="SMART" id="SM00093">
    <property type="entry name" value="SERPIN"/>
    <property type="match status" value="1"/>
</dbReference>
<dbReference type="Pfam" id="PF00079">
    <property type="entry name" value="Serpin"/>
    <property type="match status" value="3"/>
</dbReference>
<dbReference type="AlphaFoldDB" id="A0A3F2YPM2"/>
<dbReference type="PANTHER" id="PTHR11461:SF342">
    <property type="entry name" value="SERINE PROTEASE INHIBITOR 28DC"/>
    <property type="match status" value="1"/>
</dbReference>
<evidence type="ECO:0000313" key="7">
    <source>
        <dbReference type="EnsemblMetazoa" id="AALB000564-PB"/>
    </source>
</evidence>
<feature type="compositionally biased region" description="Acidic residues" evidence="4">
    <location>
        <begin position="159"/>
        <end position="168"/>
    </location>
</feature>
<dbReference type="SUPFAM" id="SSF56574">
    <property type="entry name" value="Serpins"/>
    <property type="match status" value="1"/>
</dbReference>
<organism evidence="7 8">
    <name type="scientific">Anopheles albimanus</name>
    <name type="common">New world malaria mosquito</name>
    <dbReference type="NCBI Taxonomy" id="7167"/>
    <lineage>
        <taxon>Eukaryota</taxon>
        <taxon>Metazoa</taxon>
        <taxon>Ecdysozoa</taxon>
        <taxon>Arthropoda</taxon>
        <taxon>Hexapoda</taxon>
        <taxon>Insecta</taxon>
        <taxon>Pterygota</taxon>
        <taxon>Neoptera</taxon>
        <taxon>Endopterygota</taxon>
        <taxon>Diptera</taxon>
        <taxon>Nematocera</taxon>
        <taxon>Culicoidea</taxon>
        <taxon>Culicidae</taxon>
        <taxon>Anophelinae</taxon>
        <taxon>Anopheles</taxon>
    </lineage>
</organism>
<dbReference type="Proteomes" id="UP000069272">
    <property type="component" value="Chromosome 2L"/>
</dbReference>
<feature type="region of interest" description="Disordered" evidence="4">
    <location>
        <begin position="156"/>
        <end position="187"/>
    </location>
</feature>
<dbReference type="VEuPathDB" id="VectorBase:AALB000564"/>
<evidence type="ECO:0000259" key="6">
    <source>
        <dbReference type="SMART" id="SM00093"/>
    </source>
</evidence>
<feature type="domain" description="Serpin" evidence="6">
    <location>
        <begin position="69"/>
        <end position="458"/>
    </location>
</feature>
<keyword evidence="2" id="KW-0722">Serine protease inhibitor</keyword>
<reference evidence="7" key="2">
    <citation type="submission" date="2022-08" db="UniProtKB">
        <authorList>
            <consortium name="EnsemblMetazoa"/>
        </authorList>
    </citation>
    <scope>IDENTIFICATION</scope>
    <source>
        <strain evidence="7">STECLA/ALBI9_A</strain>
    </source>
</reference>
<keyword evidence="5" id="KW-0732">Signal</keyword>
<evidence type="ECO:0000313" key="8">
    <source>
        <dbReference type="Proteomes" id="UP000069272"/>
    </source>
</evidence>
<dbReference type="InterPro" id="IPR036186">
    <property type="entry name" value="Serpin_sf"/>
</dbReference>
<dbReference type="VEuPathDB" id="VectorBase:AALB20_029550"/>
<dbReference type="InterPro" id="IPR023796">
    <property type="entry name" value="Serpin_dom"/>
</dbReference>
<dbReference type="InterPro" id="IPR042178">
    <property type="entry name" value="Serpin_sf_1"/>
</dbReference>
<evidence type="ECO:0000256" key="1">
    <source>
        <dbReference type="ARBA" id="ARBA00022690"/>
    </source>
</evidence>